<dbReference type="AlphaFoldDB" id="A0A7S2SF76"/>
<feature type="chain" id="PRO_5031003071" evidence="1">
    <location>
        <begin position="26"/>
        <end position="157"/>
    </location>
</feature>
<sequence length="157" mass="17450">MRGAMGRGLFRTSCCLVCLWGLGSSEPVWSAAAALEAWPGDRARGGSLRGTLPPPLELPLGPVVQELQKALVSIRLATVDQALSSVGVVDHLDSSTARLVRQVQVWRSELDKRLTLRDHCVKNRGQGWDGPCLLVDSWWRRVRYHTVNAPEELWKWG</sequence>
<evidence type="ECO:0000313" key="2">
    <source>
        <dbReference type="EMBL" id="CAD9697709.1"/>
    </source>
</evidence>
<keyword evidence="1" id="KW-0732">Signal</keyword>
<feature type="signal peptide" evidence="1">
    <location>
        <begin position="1"/>
        <end position="25"/>
    </location>
</feature>
<dbReference type="EMBL" id="HBHJ01021120">
    <property type="protein sequence ID" value="CAD9697709.1"/>
    <property type="molecule type" value="Transcribed_RNA"/>
</dbReference>
<proteinExistence type="predicted"/>
<reference evidence="2" key="1">
    <citation type="submission" date="2021-01" db="EMBL/GenBank/DDBJ databases">
        <authorList>
            <person name="Corre E."/>
            <person name="Pelletier E."/>
            <person name="Niang G."/>
            <person name="Scheremetjew M."/>
            <person name="Finn R."/>
            <person name="Kale V."/>
            <person name="Holt S."/>
            <person name="Cochrane G."/>
            <person name="Meng A."/>
            <person name="Brown T."/>
            <person name="Cohen L."/>
        </authorList>
    </citation>
    <scope>NUCLEOTIDE SEQUENCE</scope>
    <source>
        <strain evidence="2">CCMP1243</strain>
    </source>
</reference>
<gene>
    <name evidence="2" type="ORF">RMAR1173_LOCUS13974</name>
</gene>
<protein>
    <submittedName>
        <fullName evidence="2">Uncharacterized protein</fullName>
    </submittedName>
</protein>
<organism evidence="2">
    <name type="scientific">Rhizochromulina marina</name>
    <dbReference type="NCBI Taxonomy" id="1034831"/>
    <lineage>
        <taxon>Eukaryota</taxon>
        <taxon>Sar</taxon>
        <taxon>Stramenopiles</taxon>
        <taxon>Ochrophyta</taxon>
        <taxon>Dictyochophyceae</taxon>
        <taxon>Rhizochromulinales</taxon>
        <taxon>Rhizochromulina</taxon>
    </lineage>
</organism>
<evidence type="ECO:0000256" key="1">
    <source>
        <dbReference type="SAM" id="SignalP"/>
    </source>
</evidence>
<name>A0A7S2SF76_9STRA</name>
<accession>A0A7S2SF76</accession>